<organism evidence="3 4">
    <name type="scientific">Trichocoleus desertorum GB2-A4</name>
    <dbReference type="NCBI Taxonomy" id="2933944"/>
    <lineage>
        <taxon>Bacteria</taxon>
        <taxon>Bacillati</taxon>
        <taxon>Cyanobacteriota</taxon>
        <taxon>Cyanophyceae</taxon>
        <taxon>Leptolyngbyales</taxon>
        <taxon>Trichocoleusaceae</taxon>
        <taxon>Trichocoleus</taxon>
    </lineage>
</organism>
<dbReference type="RefSeq" id="WP_190432565.1">
    <property type="nucleotide sequence ID" value="NZ_JAMPKM010000007.1"/>
</dbReference>
<evidence type="ECO:0000313" key="4">
    <source>
        <dbReference type="Proteomes" id="UP001464891"/>
    </source>
</evidence>
<evidence type="ECO:0000313" key="3">
    <source>
        <dbReference type="EMBL" id="MEP0818119.1"/>
    </source>
</evidence>
<keyword evidence="1" id="KW-0812">Transmembrane</keyword>
<proteinExistence type="predicted"/>
<keyword evidence="4" id="KW-1185">Reference proteome</keyword>
<gene>
    <name evidence="3" type="ORF">NC998_13540</name>
</gene>
<evidence type="ECO:0000259" key="2">
    <source>
        <dbReference type="Pfam" id="PF00535"/>
    </source>
</evidence>
<protein>
    <submittedName>
        <fullName evidence="3">Glycosyltransferase family 2 protein</fullName>
    </submittedName>
</protein>
<dbReference type="Pfam" id="PF00535">
    <property type="entry name" value="Glycos_transf_2"/>
    <property type="match status" value="1"/>
</dbReference>
<dbReference type="InterPro" id="IPR050256">
    <property type="entry name" value="Glycosyltransferase_2"/>
</dbReference>
<comment type="caution">
    <text evidence="3">The sequence shown here is derived from an EMBL/GenBank/DDBJ whole genome shotgun (WGS) entry which is preliminary data.</text>
</comment>
<feature type="domain" description="Glycosyltransferase 2-like" evidence="2">
    <location>
        <begin position="26"/>
        <end position="183"/>
    </location>
</feature>
<dbReference type="SUPFAM" id="SSF53448">
    <property type="entry name" value="Nucleotide-diphospho-sugar transferases"/>
    <property type="match status" value="1"/>
</dbReference>
<name>A0ABV0J909_9CYAN</name>
<dbReference type="Gene3D" id="3.90.550.10">
    <property type="entry name" value="Spore Coat Polysaccharide Biosynthesis Protein SpsA, Chain A"/>
    <property type="match status" value="1"/>
</dbReference>
<dbReference type="PANTHER" id="PTHR48090">
    <property type="entry name" value="UNDECAPRENYL-PHOSPHATE 4-DEOXY-4-FORMAMIDO-L-ARABINOSE TRANSFERASE-RELATED"/>
    <property type="match status" value="1"/>
</dbReference>
<dbReference type="PANTHER" id="PTHR48090:SF7">
    <property type="entry name" value="RFBJ PROTEIN"/>
    <property type="match status" value="1"/>
</dbReference>
<dbReference type="InterPro" id="IPR001173">
    <property type="entry name" value="Glyco_trans_2-like"/>
</dbReference>
<dbReference type="EMBL" id="JAMPKM010000007">
    <property type="protein sequence ID" value="MEP0818119.1"/>
    <property type="molecule type" value="Genomic_DNA"/>
</dbReference>
<evidence type="ECO:0000256" key="1">
    <source>
        <dbReference type="SAM" id="Phobius"/>
    </source>
</evidence>
<reference evidence="3 4" key="1">
    <citation type="submission" date="2022-04" db="EMBL/GenBank/DDBJ databases">
        <title>Positive selection, recombination, and allopatry shape intraspecific diversity of widespread and dominant cyanobacteria.</title>
        <authorList>
            <person name="Wei J."/>
            <person name="Shu W."/>
            <person name="Hu C."/>
        </authorList>
    </citation>
    <scope>NUCLEOTIDE SEQUENCE [LARGE SCALE GENOMIC DNA]</scope>
    <source>
        <strain evidence="3 4">GB2-A4</strain>
    </source>
</reference>
<dbReference type="InterPro" id="IPR029044">
    <property type="entry name" value="Nucleotide-diphossugar_trans"/>
</dbReference>
<dbReference type="Proteomes" id="UP001464891">
    <property type="component" value="Unassembled WGS sequence"/>
</dbReference>
<dbReference type="CDD" id="cd04179">
    <property type="entry name" value="DPM_DPG-synthase_like"/>
    <property type="match status" value="1"/>
</dbReference>
<feature type="transmembrane region" description="Helical" evidence="1">
    <location>
        <begin position="281"/>
        <end position="301"/>
    </location>
</feature>
<keyword evidence="1" id="KW-1133">Transmembrane helix</keyword>
<sequence>MPERLSLGKEISTATSNPQNLYPAFSLILPVYNEEQHVAITLEHLHQQFQAADCHYEIIVVNDGSTDRTSQILQELSGIRLIQHSQNRGYGAALKTGIRHAKYSLIVITDADGTYPNERIPELVGLAQQADMVVGARIGENVKYSKLRKIPKWFLLHFAQWITNCRIPDINSGMRVFHKDIAERFLNILPNTFSFTTTITLAMLTNNYVVQYVPIDYYHRVGKSKIKPIRDTLRFLQLILRTGVYFAPLRIFLPVASIFFLGFLVTLIQDIFVREDLTERTMILFIAATQIGMFALLADMIDKRSQR</sequence>
<accession>A0ABV0J909</accession>
<feature type="transmembrane region" description="Helical" evidence="1">
    <location>
        <begin position="244"/>
        <end position="269"/>
    </location>
</feature>
<keyword evidence="1" id="KW-0472">Membrane</keyword>